<name>A0A7X3LQN8_9HYPH</name>
<accession>A0A7X3LQN8</accession>
<comment type="caution">
    <text evidence="2">The sequence shown here is derived from an EMBL/GenBank/DDBJ whole genome shotgun (WGS) entry which is preliminary data.</text>
</comment>
<dbReference type="AlphaFoldDB" id="A0A7X3LQN8"/>
<evidence type="ECO:0000313" key="3">
    <source>
        <dbReference type="Proteomes" id="UP000433101"/>
    </source>
</evidence>
<evidence type="ECO:0000313" key="2">
    <source>
        <dbReference type="EMBL" id="MXN63325.1"/>
    </source>
</evidence>
<dbReference type="Proteomes" id="UP000433101">
    <property type="component" value="Unassembled WGS sequence"/>
</dbReference>
<proteinExistence type="predicted"/>
<keyword evidence="3" id="KW-1185">Reference proteome</keyword>
<reference evidence="2 3" key="1">
    <citation type="submission" date="2019-12" db="EMBL/GenBank/DDBJ databases">
        <authorList>
            <person name="Li M."/>
        </authorList>
    </citation>
    <scope>NUCLEOTIDE SEQUENCE [LARGE SCALE GENOMIC DNA]</scope>
    <source>
        <strain evidence="2 3">GBMRC 2046</strain>
    </source>
</reference>
<evidence type="ECO:0000256" key="1">
    <source>
        <dbReference type="SAM" id="Coils"/>
    </source>
</evidence>
<feature type="coiled-coil region" evidence="1">
    <location>
        <begin position="62"/>
        <end position="118"/>
    </location>
</feature>
<dbReference type="EMBL" id="WUMV01000001">
    <property type="protein sequence ID" value="MXN63325.1"/>
    <property type="molecule type" value="Genomic_DNA"/>
</dbReference>
<dbReference type="RefSeq" id="WP_160773587.1">
    <property type="nucleotide sequence ID" value="NZ_WUMV01000001.1"/>
</dbReference>
<gene>
    <name evidence="2" type="ORF">GR183_00280</name>
</gene>
<sequence>MAMKERSFGTTIKNLLLALLNATLILVALCLALAYGAASTFERAMDNLGGRIVSIRPVSGELKNLTGELKALRGDLASIREQGRESSAEALEKARAKLDEVDRRLAAFGENVEALAQKPDEIIDTALDKVSTRIGSGLSALAPCVARPGIGMSEGIPPTRPADG</sequence>
<protein>
    <submittedName>
        <fullName evidence="2">Uncharacterized protein</fullName>
    </submittedName>
</protein>
<organism evidence="2 3">
    <name type="scientific">Stappia sediminis</name>
    <dbReference type="NCBI Taxonomy" id="2692190"/>
    <lineage>
        <taxon>Bacteria</taxon>
        <taxon>Pseudomonadati</taxon>
        <taxon>Pseudomonadota</taxon>
        <taxon>Alphaproteobacteria</taxon>
        <taxon>Hyphomicrobiales</taxon>
        <taxon>Stappiaceae</taxon>
        <taxon>Stappia</taxon>
    </lineage>
</organism>
<keyword evidence="1" id="KW-0175">Coiled coil</keyword>